<organism evidence="7 8">
    <name type="scientific">Pediococcus inopinatus</name>
    <dbReference type="NCBI Taxonomy" id="114090"/>
    <lineage>
        <taxon>Bacteria</taxon>
        <taxon>Bacillati</taxon>
        <taxon>Bacillota</taxon>
        <taxon>Bacilli</taxon>
        <taxon>Lactobacillales</taxon>
        <taxon>Lactobacillaceae</taxon>
        <taxon>Pediococcus</taxon>
    </lineage>
</organism>
<protein>
    <submittedName>
        <fullName evidence="7">MFS transporter</fullName>
    </submittedName>
</protein>
<keyword evidence="4 6" id="KW-1133">Transmembrane helix</keyword>
<feature type="transmembrane region" description="Helical" evidence="6">
    <location>
        <begin position="345"/>
        <end position="366"/>
    </location>
</feature>
<evidence type="ECO:0000256" key="2">
    <source>
        <dbReference type="ARBA" id="ARBA00022475"/>
    </source>
</evidence>
<evidence type="ECO:0000256" key="6">
    <source>
        <dbReference type="SAM" id="Phobius"/>
    </source>
</evidence>
<feature type="transmembrane region" description="Helical" evidence="6">
    <location>
        <begin position="162"/>
        <end position="182"/>
    </location>
</feature>
<evidence type="ECO:0000313" key="7">
    <source>
        <dbReference type="EMBL" id="WPC21956.1"/>
    </source>
</evidence>
<feature type="transmembrane region" description="Helical" evidence="6">
    <location>
        <begin position="96"/>
        <end position="114"/>
    </location>
</feature>
<evidence type="ECO:0000256" key="5">
    <source>
        <dbReference type="ARBA" id="ARBA00023136"/>
    </source>
</evidence>
<feature type="transmembrane region" description="Helical" evidence="6">
    <location>
        <begin position="70"/>
        <end position="90"/>
    </location>
</feature>
<feature type="transmembrane region" description="Helical" evidence="6">
    <location>
        <begin position="305"/>
        <end position="324"/>
    </location>
</feature>
<feature type="transmembrane region" description="Helical" evidence="6">
    <location>
        <begin position="12"/>
        <end position="33"/>
    </location>
</feature>
<evidence type="ECO:0000256" key="1">
    <source>
        <dbReference type="ARBA" id="ARBA00004651"/>
    </source>
</evidence>
<keyword evidence="2" id="KW-1003">Cell membrane</keyword>
<keyword evidence="3 6" id="KW-0812">Transmembrane</keyword>
<feature type="transmembrane region" description="Helical" evidence="6">
    <location>
        <begin position="283"/>
        <end position="299"/>
    </location>
</feature>
<feature type="transmembrane region" description="Helical" evidence="6">
    <location>
        <begin position="372"/>
        <end position="390"/>
    </location>
</feature>
<dbReference type="Gene3D" id="1.20.1250.20">
    <property type="entry name" value="MFS general substrate transporter like domains"/>
    <property type="match status" value="1"/>
</dbReference>
<dbReference type="SUPFAM" id="SSF103473">
    <property type="entry name" value="MFS general substrate transporter"/>
    <property type="match status" value="1"/>
</dbReference>
<proteinExistence type="predicted"/>
<dbReference type="CDD" id="cd06173">
    <property type="entry name" value="MFS_MefA_like"/>
    <property type="match status" value="1"/>
</dbReference>
<comment type="subcellular location">
    <subcellularLocation>
        <location evidence="1">Cell membrane</location>
        <topology evidence="1">Multi-pass membrane protein</topology>
    </subcellularLocation>
</comment>
<dbReference type="RefSeq" id="WP_057773999.1">
    <property type="nucleotide sequence ID" value="NZ_BBIM01000008.1"/>
</dbReference>
<dbReference type="Pfam" id="PF07690">
    <property type="entry name" value="MFS_1"/>
    <property type="match status" value="1"/>
</dbReference>
<feature type="transmembrane region" description="Helical" evidence="6">
    <location>
        <begin position="135"/>
        <end position="156"/>
    </location>
</feature>
<sequence>MSNKKVILVSQFVNNFGSGFSRIALIILVTTWFKNPIYVGVYSFFLFVPNILLATPIGYFIDSCRNQKKLLISTSFLSAIAVLGIVLLTYFKVKSFFLLVLLAIVYNLFSGFYMPVVTKITVQIFDRNEYNDINAAISTAMTGANLFSGIIVTFFISFLSTYFLFIFDFMSYLVITILLIQLRIKPIAETAKTEKGNFLSFLNGFEVVREFLNTYKVVVPVFLAAVLFNIILAPNDVYLTQISSRVFNNPRLVGFMESFFSLGFLLGSLFYKIIITRVPMHNLIETALVLVPISLLIFGDTTNLLVSLIGLVILGLSLPFFNISSKTILQNKVEEGKLGTVFNSYFAVMNITQPIGLLGIPILINFWGIQRFALIGGLVYLTFAVVLIITHQVSPALDK</sequence>
<evidence type="ECO:0000256" key="4">
    <source>
        <dbReference type="ARBA" id="ARBA00022989"/>
    </source>
</evidence>
<name>A0ABZ0Q4P5_9LACO</name>
<dbReference type="PANTHER" id="PTHR23513:SF6">
    <property type="entry name" value="MAJOR FACILITATOR SUPERFAMILY ASSOCIATED DOMAIN-CONTAINING PROTEIN"/>
    <property type="match status" value="1"/>
</dbReference>
<gene>
    <name evidence="7" type="ORF">N6G96_01710</name>
</gene>
<evidence type="ECO:0000256" key="3">
    <source>
        <dbReference type="ARBA" id="ARBA00022692"/>
    </source>
</evidence>
<keyword evidence="8" id="KW-1185">Reference proteome</keyword>
<feature type="transmembrane region" description="Helical" evidence="6">
    <location>
        <begin position="39"/>
        <end position="61"/>
    </location>
</feature>
<reference evidence="8" key="1">
    <citation type="submission" date="2024-06" db="EMBL/GenBank/DDBJ databases">
        <authorList>
            <person name="Chang H.C."/>
            <person name="Mun S.Y."/>
        </authorList>
    </citation>
    <scope>NUCLEOTIDE SEQUENCE [LARGE SCALE GENOMIC DNA]</scope>
    <source>
        <strain evidence="8">KT1</strain>
    </source>
</reference>
<dbReference type="Proteomes" id="UP001302696">
    <property type="component" value="Chromosome"/>
</dbReference>
<dbReference type="PANTHER" id="PTHR23513">
    <property type="entry name" value="INTEGRAL MEMBRANE EFFLUX PROTEIN-RELATED"/>
    <property type="match status" value="1"/>
</dbReference>
<evidence type="ECO:0000313" key="8">
    <source>
        <dbReference type="Proteomes" id="UP001302696"/>
    </source>
</evidence>
<feature type="transmembrane region" description="Helical" evidence="6">
    <location>
        <begin position="252"/>
        <end position="271"/>
    </location>
</feature>
<dbReference type="InterPro" id="IPR036259">
    <property type="entry name" value="MFS_trans_sf"/>
</dbReference>
<dbReference type="InterPro" id="IPR011701">
    <property type="entry name" value="MFS"/>
</dbReference>
<accession>A0ABZ0Q4P5</accession>
<keyword evidence="5 6" id="KW-0472">Membrane</keyword>
<feature type="transmembrane region" description="Helical" evidence="6">
    <location>
        <begin position="214"/>
        <end position="232"/>
    </location>
</feature>
<dbReference type="EMBL" id="CP104778">
    <property type="protein sequence ID" value="WPC21956.1"/>
    <property type="molecule type" value="Genomic_DNA"/>
</dbReference>